<evidence type="ECO:0000313" key="2">
    <source>
        <dbReference type="EMBL" id="KFA67505.1"/>
    </source>
</evidence>
<organism evidence="2 3">
    <name type="scientific">Stachybotrys chlorohalonatus (strain IBT 40285)</name>
    <dbReference type="NCBI Taxonomy" id="1283841"/>
    <lineage>
        <taxon>Eukaryota</taxon>
        <taxon>Fungi</taxon>
        <taxon>Dikarya</taxon>
        <taxon>Ascomycota</taxon>
        <taxon>Pezizomycotina</taxon>
        <taxon>Sordariomycetes</taxon>
        <taxon>Hypocreomycetidae</taxon>
        <taxon>Hypocreales</taxon>
        <taxon>Stachybotryaceae</taxon>
        <taxon>Stachybotrys</taxon>
    </lineage>
</organism>
<protein>
    <submittedName>
        <fullName evidence="2">Uncharacterized protein</fullName>
    </submittedName>
</protein>
<sequence length="182" mass="19687">MADCGSQLFCDYTSPVWCDGEREASIVDPHQDDGDDASTTAGERECAHSGYLFCSRNNCKPVKMMTCLTRQTPPRTTSDKQATRPVTFTAVGCHVVVKPGKAGSGSSNVYFVVATVHGPAAPQGGGWTYFEWVFQLVDWLQSKEPTARKEVRLKGNGPIGAKSRPAKIPQHALPQVPQGFDA</sequence>
<evidence type="ECO:0000256" key="1">
    <source>
        <dbReference type="SAM" id="MobiDB-lite"/>
    </source>
</evidence>
<proteinExistence type="predicted"/>
<dbReference type="AlphaFoldDB" id="A0A084QU70"/>
<dbReference type="InParanoid" id="A0A084QU70"/>
<feature type="region of interest" description="Disordered" evidence="1">
    <location>
        <begin position="153"/>
        <end position="182"/>
    </location>
</feature>
<reference evidence="2 3" key="1">
    <citation type="journal article" date="2014" name="BMC Genomics">
        <title>Comparative genome sequencing reveals chemotype-specific gene clusters in the toxigenic black mold Stachybotrys.</title>
        <authorList>
            <person name="Semeiks J."/>
            <person name="Borek D."/>
            <person name="Otwinowski Z."/>
            <person name="Grishin N.V."/>
        </authorList>
    </citation>
    <scope>NUCLEOTIDE SEQUENCE [LARGE SCALE GENOMIC DNA]</scope>
    <source>
        <strain evidence="2 3">IBT 40285</strain>
    </source>
</reference>
<keyword evidence="3" id="KW-1185">Reference proteome</keyword>
<dbReference type="EMBL" id="KL660192">
    <property type="protein sequence ID" value="KFA67505.1"/>
    <property type="molecule type" value="Genomic_DNA"/>
</dbReference>
<dbReference type="HOGENOM" id="CLU_1482932_0_0_1"/>
<dbReference type="Proteomes" id="UP000028524">
    <property type="component" value="Unassembled WGS sequence"/>
</dbReference>
<accession>A0A084QU70</accession>
<gene>
    <name evidence="2" type="ORF">S40285_09832</name>
</gene>
<evidence type="ECO:0000313" key="3">
    <source>
        <dbReference type="Proteomes" id="UP000028524"/>
    </source>
</evidence>
<name>A0A084QU70_STAC4</name>